<gene>
    <name evidence="1" type="ORF">C1645_816340</name>
</gene>
<dbReference type="OrthoDB" id="2422583at2759"/>
<dbReference type="AlphaFoldDB" id="A0A397TGS7"/>
<accession>A0A397TGS7</accession>
<name>A0A397TGS7_9GLOM</name>
<dbReference type="Proteomes" id="UP000265703">
    <property type="component" value="Unassembled WGS sequence"/>
</dbReference>
<evidence type="ECO:0000313" key="1">
    <source>
        <dbReference type="EMBL" id="RIA95645.1"/>
    </source>
</evidence>
<keyword evidence="2" id="KW-1185">Reference proteome</keyword>
<reference evidence="1 2" key="1">
    <citation type="submission" date="2018-06" db="EMBL/GenBank/DDBJ databases">
        <title>Comparative genomics reveals the genomic features of Rhizophagus irregularis, R. cerebriforme, R. diaphanum and Gigaspora rosea, and their symbiotic lifestyle signature.</title>
        <authorList>
            <person name="Morin E."/>
            <person name="San Clemente H."/>
            <person name="Chen E.C.H."/>
            <person name="De La Providencia I."/>
            <person name="Hainaut M."/>
            <person name="Kuo A."/>
            <person name="Kohler A."/>
            <person name="Murat C."/>
            <person name="Tang N."/>
            <person name="Roy S."/>
            <person name="Loubradou J."/>
            <person name="Henrissat B."/>
            <person name="Grigoriev I.V."/>
            <person name="Corradi N."/>
            <person name="Roux C."/>
            <person name="Martin F.M."/>
        </authorList>
    </citation>
    <scope>NUCLEOTIDE SEQUENCE [LARGE SCALE GENOMIC DNA]</scope>
    <source>
        <strain evidence="1 2">DAOM 227022</strain>
    </source>
</reference>
<organism evidence="1 2">
    <name type="scientific">Glomus cerebriforme</name>
    <dbReference type="NCBI Taxonomy" id="658196"/>
    <lineage>
        <taxon>Eukaryota</taxon>
        <taxon>Fungi</taxon>
        <taxon>Fungi incertae sedis</taxon>
        <taxon>Mucoromycota</taxon>
        <taxon>Glomeromycotina</taxon>
        <taxon>Glomeromycetes</taxon>
        <taxon>Glomerales</taxon>
        <taxon>Glomeraceae</taxon>
        <taxon>Glomus</taxon>
    </lineage>
</organism>
<evidence type="ECO:0000313" key="2">
    <source>
        <dbReference type="Proteomes" id="UP000265703"/>
    </source>
</evidence>
<dbReference type="EMBL" id="QKYT01000057">
    <property type="protein sequence ID" value="RIA95645.1"/>
    <property type="molecule type" value="Genomic_DNA"/>
</dbReference>
<proteinExistence type="predicted"/>
<sequence>MVKKVNCERKNDSFQSYRKNSISKQTSTDTNYYDLERLESSLELYPSAFKDDSKGANQLSIQESGMLNRKYHDNKAKYRFVSVNSEPHILRSSIKMERKRCEIYDGFVDLLSSTSECEGSTDKDEEHTDVMLGKECEGCPNSETIEKIQSSFGKLCRIGSLEGDVWKMIVPQKTCHLIHAHSRYTKEESSRIESQATMSQVQLCEGKNGRTSRCNDSLILVDTFEDKSRIATLIDYEVFDSDLKELIYYIRRVVEFGFDHIIIIGETEYGIIFLDCYGRVFLWNDENIKDFSARDENDLEIWDNKGSQFENCENECNSKLDDKWI</sequence>
<protein>
    <submittedName>
        <fullName evidence="1">Uncharacterized protein</fullName>
    </submittedName>
</protein>
<comment type="caution">
    <text evidence="1">The sequence shown here is derived from an EMBL/GenBank/DDBJ whole genome shotgun (WGS) entry which is preliminary data.</text>
</comment>